<keyword evidence="1" id="KW-1133">Transmembrane helix</keyword>
<dbReference type="Proteomes" id="UP000230119">
    <property type="component" value="Unassembled WGS sequence"/>
</dbReference>
<feature type="transmembrane region" description="Helical" evidence="1">
    <location>
        <begin position="27"/>
        <end position="46"/>
    </location>
</feature>
<dbReference type="EMBL" id="PEVA01000212">
    <property type="protein sequence ID" value="PIV07994.1"/>
    <property type="molecule type" value="Genomic_DNA"/>
</dbReference>
<proteinExistence type="predicted"/>
<keyword evidence="1" id="KW-0472">Membrane</keyword>
<name>A0A2M7BR92_9BACT</name>
<protein>
    <submittedName>
        <fullName evidence="2">Uncharacterized protein</fullName>
    </submittedName>
</protein>
<accession>A0A2M7BR92</accession>
<evidence type="ECO:0000256" key="1">
    <source>
        <dbReference type="SAM" id="Phobius"/>
    </source>
</evidence>
<keyword evidence="1" id="KW-0812">Transmembrane</keyword>
<sequence>MLSLLKRGVKTNLVKLAVAKRRIKKGAVFFFIYVLCQMVLISEYIMRLQKEDFTRSIINL</sequence>
<organism evidence="2 3">
    <name type="scientific">Candidatus Roizmanbacteria bacterium CG03_land_8_20_14_0_80_39_12</name>
    <dbReference type="NCBI Taxonomy" id="1974847"/>
    <lineage>
        <taxon>Bacteria</taxon>
        <taxon>Candidatus Roizmaniibacteriota</taxon>
    </lineage>
</organism>
<evidence type="ECO:0000313" key="3">
    <source>
        <dbReference type="Proteomes" id="UP000230119"/>
    </source>
</evidence>
<gene>
    <name evidence="2" type="ORF">COS52_05050</name>
</gene>
<comment type="caution">
    <text evidence="2">The sequence shown here is derived from an EMBL/GenBank/DDBJ whole genome shotgun (WGS) entry which is preliminary data.</text>
</comment>
<evidence type="ECO:0000313" key="2">
    <source>
        <dbReference type="EMBL" id="PIV07994.1"/>
    </source>
</evidence>
<dbReference type="AlphaFoldDB" id="A0A2M7BR92"/>
<reference evidence="3" key="1">
    <citation type="submission" date="2017-09" db="EMBL/GenBank/DDBJ databases">
        <title>Depth-based differentiation of microbial function through sediment-hosted aquifers and enrichment of novel symbionts in the deep terrestrial subsurface.</title>
        <authorList>
            <person name="Probst A.J."/>
            <person name="Ladd B."/>
            <person name="Jarett J.K."/>
            <person name="Geller-Mcgrath D.E."/>
            <person name="Sieber C.M.K."/>
            <person name="Emerson J.B."/>
            <person name="Anantharaman K."/>
            <person name="Thomas B.C."/>
            <person name="Malmstrom R."/>
            <person name="Stieglmeier M."/>
            <person name="Klingl A."/>
            <person name="Woyke T."/>
            <person name="Ryan C.M."/>
            <person name="Banfield J.F."/>
        </authorList>
    </citation>
    <scope>NUCLEOTIDE SEQUENCE [LARGE SCALE GENOMIC DNA]</scope>
</reference>